<keyword evidence="4 8" id="KW-0186">Copper</keyword>
<comment type="subcellular location">
    <subcellularLocation>
        <location evidence="1">Mitochondrion intermembrane space</location>
    </subcellularLocation>
</comment>
<keyword evidence="3 8" id="KW-0479">Metal-binding</keyword>
<dbReference type="InterPro" id="IPR007745">
    <property type="entry name" value="Cyt_c_oxidase_Cu-chaperone"/>
</dbReference>
<keyword evidence="5" id="KW-0496">Mitochondrion</keyword>
<accession>A0A565B8P4</accession>
<dbReference type="Proteomes" id="UP000489600">
    <property type="component" value="Unassembled WGS sequence"/>
</dbReference>
<dbReference type="Pfam" id="PF05051">
    <property type="entry name" value="COX17"/>
    <property type="match status" value="1"/>
</dbReference>
<keyword evidence="10" id="KW-1185">Reference proteome</keyword>
<dbReference type="GO" id="GO:0016531">
    <property type="term" value="F:copper chaperone activity"/>
    <property type="evidence" value="ECO:0007669"/>
    <property type="project" value="InterPro"/>
</dbReference>
<sequence>MTDDIFVPFVHYDVHIFPFLFVTDRTMSDQPAINGLIPPPVSEPNKVAASSTETKPKKRICCACPDTKKLRDECIVEHGESACTKWIEAHKMCLRAEGFNV</sequence>
<dbReference type="Gene3D" id="1.10.287.1130">
    <property type="entry name" value="CytochromE C oxidase copper chaperone"/>
    <property type="match status" value="1"/>
</dbReference>
<evidence type="ECO:0000256" key="4">
    <source>
        <dbReference type="ARBA" id="ARBA00023008"/>
    </source>
</evidence>
<evidence type="ECO:0008006" key="11">
    <source>
        <dbReference type="Google" id="ProtNLM"/>
    </source>
</evidence>
<comment type="similarity">
    <text evidence="2">Belongs to the COX17 family.</text>
</comment>
<keyword evidence="6" id="KW-1015">Disulfide bond</keyword>
<evidence type="ECO:0000313" key="9">
    <source>
        <dbReference type="EMBL" id="VVA97714.1"/>
    </source>
</evidence>
<dbReference type="PROSITE" id="PS51808">
    <property type="entry name" value="CHCH"/>
    <property type="match status" value="1"/>
</dbReference>
<evidence type="ECO:0000256" key="1">
    <source>
        <dbReference type="ARBA" id="ARBA00004569"/>
    </source>
</evidence>
<evidence type="ECO:0000256" key="2">
    <source>
        <dbReference type="ARBA" id="ARBA00009241"/>
    </source>
</evidence>
<name>A0A565B8P4_9BRAS</name>
<comment type="caution">
    <text evidence="9">The sequence shown here is derived from an EMBL/GenBank/DDBJ whole genome shotgun (WGS) entry which is preliminary data.</text>
</comment>
<dbReference type="OrthoDB" id="1915887at2759"/>
<evidence type="ECO:0000256" key="3">
    <source>
        <dbReference type="ARBA" id="ARBA00022723"/>
    </source>
</evidence>
<evidence type="ECO:0000256" key="6">
    <source>
        <dbReference type="ARBA" id="ARBA00023157"/>
    </source>
</evidence>
<dbReference type="GO" id="GO:0005507">
    <property type="term" value="F:copper ion binding"/>
    <property type="evidence" value="ECO:0007669"/>
    <property type="project" value="InterPro"/>
</dbReference>
<feature type="binding site" evidence="8">
    <location>
        <position position="61"/>
    </location>
    <ligand>
        <name>Cu cation</name>
        <dbReference type="ChEBI" id="CHEBI:23378"/>
    </ligand>
</feature>
<reference evidence="9" key="1">
    <citation type="submission" date="2019-07" db="EMBL/GenBank/DDBJ databases">
        <authorList>
            <person name="Dittberner H."/>
        </authorList>
    </citation>
    <scope>NUCLEOTIDE SEQUENCE [LARGE SCALE GENOMIC DNA]</scope>
</reference>
<dbReference type="PANTHER" id="PTHR16719:SF0">
    <property type="entry name" value="CYTOCHROME C OXIDASE COPPER CHAPERONE"/>
    <property type="match status" value="1"/>
</dbReference>
<proteinExistence type="inferred from homology"/>
<dbReference type="InterPro" id="IPR009069">
    <property type="entry name" value="Cys_alpha_HP_mot_SF"/>
</dbReference>
<protein>
    <recommendedName>
        <fullName evidence="11">Cytochrome c oxidase copper chaperone</fullName>
    </recommendedName>
</protein>
<dbReference type="SUPFAM" id="SSF47072">
    <property type="entry name" value="Cysteine alpha-hairpin motif"/>
    <property type="match status" value="1"/>
</dbReference>
<dbReference type="EMBL" id="CABITT030000003">
    <property type="protein sequence ID" value="VVA97714.1"/>
    <property type="molecule type" value="Genomic_DNA"/>
</dbReference>
<dbReference type="GO" id="GO:0005758">
    <property type="term" value="C:mitochondrial intermembrane space"/>
    <property type="evidence" value="ECO:0007669"/>
    <property type="project" value="UniProtKB-SubCell"/>
</dbReference>
<keyword evidence="7" id="KW-0143">Chaperone</keyword>
<dbReference type="AlphaFoldDB" id="A0A565B8P4"/>
<evidence type="ECO:0000256" key="8">
    <source>
        <dbReference type="PIRSR" id="PIRSR607745-1"/>
    </source>
</evidence>
<evidence type="ECO:0000256" key="7">
    <source>
        <dbReference type="ARBA" id="ARBA00023186"/>
    </source>
</evidence>
<organism evidence="9 10">
    <name type="scientific">Arabis nemorensis</name>
    <dbReference type="NCBI Taxonomy" id="586526"/>
    <lineage>
        <taxon>Eukaryota</taxon>
        <taxon>Viridiplantae</taxon>
        <taxon>Streptophyta</taxon>
        <taxon>Embryophyta</taxon>
        <taxon>Tracheophyta</taxon>
        <taxon>Spermatophyta</taxon>
        <taxon>Magnoliopsida</taxon>
        <taxon>eudicotyledons</taxon>
        <taxon>Gunneridae</taxon>
        <taxon>Pentapetalae</taxon>
        <taxon>rosids</taxon>
        <taxon>malvids</taxon>
        <taxon>Brassicales</taxon>
        <taxon>Brassicaceae</taxon>
        <taxon>Arabideae</taxon>
        <taxon>Arabis</taxon>
    </lineage>
</organism>
<feature type="binding site" evidence="8">
    <location>
        <position position="62"/>
    </location>
    <ligand>
        <name>Cu cation</name>
        <dbReference type="ChEBI" id="CHEBI:23378"/>
    </ligand>
</feature>
<dbReference type="PANTHER" id="PTHR16719">
    <property type="entry name" value="CYTOCHROME C OXIDASE COPPER CHAPERONE"/>
    <property type="match status" value="1"/>
</dbReference>
<dbReference type="FunFam" id="1.10.287.1130:FF:000003">
    <property type="entry name" value="Cytochrome c oxidase copper chaperone"/>
    <property type="match status" value="1"/>
</dbReference>
<evidence type="ECO:0000256" key="5">
    <source>
        <dbReference type="ARBA" id="ARBA00023128"/>
    </source>
</evidence>
<gene>
    <name evidence="9" type="ORF">ANE_LOCUS8159</name>
</gene>
<evidence type="ECO:0000313" key="10">
    <source>
        <dbReference type="Proteomes" id="UP000489600"/>
    </source>
</evidence>